<keyword evidence="6 10" id="KW-0675">Receptor</keyword>
<dbReference type="PANTHER" id="PTHR42643:SF33">
    <property type="entry name" value="GLUTAMATE RECEPTOR 2-LIKE PROTEIN"/>
    <property type="match status" value="1"/>
</dbReference>
<evidence type="ECO:0000256" key="8">
    <source>
        <dbReference type="SAM" id="Phobius"/>
    </source>
</evidence>
<keyword evidence="4 8" id="KW-1133">Transmembrane helix</keyword>
<dbReference type="InterPro" id="IPR052192">
    <property type="entry name" value="Insect_Ionotropic_Sensory_Rcpt"/>
</dbReference>
<feature type="non-terminal residue" evidence="10">
    <location>
        <position position="614"/>
    </location>
</feature>
<evidence type="ECO:0000256" key="1">
    <source>
        <dbReference type="ARBA" id="ARBA00004651"/>
    </source>
</evidence>
<evidence type="ECO:0000256" key="4">
    <source>
        <dbReference type="ARBA" id="ARBA00022989"/>
    </source>
</evidence>
<keyword evidence="2" id="KW-1003">Cell membrane</keyword>
<evidence type="ECO:0000256" key="6">
    <source>
        <dbReference type="ARBA" id="ARBA00023170"/>
    </source>
</evidence>
<evidence type="ECO:0000256" key="5">
    <source>
        <dbReference type="ARBA" id="ARBA00023136"/>
    </source>
</evidence>
<dbReference type="EMBL" id="GABX01000022">
    <property type="protein sequence ID" value="JAA74497.1"/>
    <property type="molecule type" value="mRNA"/>
</dbReference>
<dbReference type="OrthoDB" id="6117597at2759"/>
<dbReference type="SUPFAM" id="SSF53850">
    <property type="entry name" value="Periplasmic binding protein-like II"/>
    <property type="match status" value="1"/>
</dbReference>
<feature type="transmembrane region" description="Helical" evidence="8">
    <location>
        <begin position="394"/>
        <end position="415"/>
    </location>
</feature>
<evidence type="ECO:0000313" key="10">
    <source>
        <dbReference type="EMBL" id="JAA74497.1"/>
    </source>
</evidence>
<dbReference type="Gene3D" id="1.10.287.70">
    <property type="match status" value="1"/>
</dbReference>
<evidence type="ECO:0000256" key="7">
    <source>
        <dbReference type="ARBA" id="ARBA00023180"/>
    </source>
</evidence>
<sequence length="614" mass="71262">MSWTILCFLKMFSVCLSSSPAHADTDISFLFDFLQQTNRPNYAVLENVCWSKEETQKLHRNLTMQNFKCKSVDGNSTIMTERYYEHSYIILVHVDCDFDTIWKQAAKGSLTFYPHIWILLGDFEKIKKKNVHIPMNSLLLSLVRTANYTKLETAYKIKKTVDWYIERTVGNWSPKVAMFDLEKVNIFKDRGNFMKVPLRVTYIITDNSTVNHFIDYRNKHVDNLTKINYVLYILIFDILNATQIRLFSRGWGFESRENNGSFASGMFQDLANDRSDIAGTLAFTPSSRLKYFRYIYPPAKDMDICLVFRAPSLAYYTNVFGLPFNNWVWVALGLQLLCGCVLIFIIFKWEWKVAQGRKENGPSFLDTAMMQIAIACQQDFFHEPKSISGKMATLSILIFFTFIYTAFSAKIVLFLQLSTNKINDVGSVYAAGFDFAVEDQPFNQYYFKGPSDRAEEQLRKQIYEKKIRRSHGDQFVSAEKGIQLVRDTFCAFHVERTVAHYLVDKTFSNNQKCSLRFVRSIFKSDMPYLSIPWNSSYIKYFIISFRRLAETGLQDRECKRCYAKKPSCEGKANTFVSVGLIEAYFPLLIFGVGISLCISILILEKLVHKYIKLH</sequence>
<feature type="chain" id="PRO_5004488286" evidence="9">
    <location>
        <begin position="24"/>
        <end position="614"/>
    </location>
</feature>
<evidence type="ECO:0000256" key="3">
    <source>
        <dbReference type="ARBA" id="ARBA00022692"/>
    </source>
</evidence>
<keyword evidence="9" id="KW-0732">Signal</keyword>
<reference evidence="10" key="1">
    <citation type="journal article" date="2013" name="BMC Genomics">
        <title>Antennal transcriptome analysis of the chemosensory gene families in the tree killing bark beetles, Ips typographus and Dendroctonus ponderosae (Coleoptera: Curculionidae: Scolytinae).</title>
        <authorList>
            <person name="Andersson M.N."/>
            <person name="Grosse-Wilde E."/>
            <person name="Keeling C.I."/>
            <person name="Bengtsson J.M."/>
            <person name="Yuen M.M."/>
            <person name="Li M."/>
            <person name="Hillbur Y."/>
            <person name="Bohlmann J."/>
            <person name="Hansson B.S."/>
            <person name="Schlyter F."/>
        </authorList>
    </citation>
    <scope>NUCLEOTIDE SEQUENCE</scope>
</reference>
<keyword evidence="3 8" id="KW-0812">Transmembrane</keyword>
<evidence type="ECO:0000256" key="2">
    <source>
        <dbReference type="ARBA" id="ARBA00022475"/>
    </source>
</evidence>
<feature type="transmembrane region" description="Helical" evidence="8">
    <location>
        <begin position="327"/>
        <end position="347"/>
    </location>
</feature>
<keyword evidence="7" id="KW-0325">Glycoprotein</keyword>
<dbReference type="PANTHER" id="PTHR42643">
    <property type="entry name" value="IONOTROPIC RECEPTOR 20A-RELATED"/>
    <property type="match status" value="1"/>
</dbReference>
<dbReference type="AlphaFoldDB" id="R9PSS7"/>
<name>R9PSS7_DENPD</name>
<dbReference type="GO" id="GO:0005886">
    <property type="term" value="C:plasma membrane"/>
    <property type="evidence" value="ECO:0007669"/>
    <property type="project" value="UniProtKB-SubCell"/>
</dbReference>
<feature type="signal peptide" evidence="9">
    <location>
        <begin position="1"/>
        <end position="23"/>
    </location>
</feature>
<proteinExistence type="evidence at transcript level"/>
<protein>
    <submittedName>
        <fullName evidence="10">Ionotropic receptor onIR75p.1</fullName>
    </submittedName>
</protein>
<organism evidence="10">
    <name type="scientific">Dendroctonus ponderosae</name>
    <name type="common">Mountain pine beetle</name>
    <dbReference type="NCBI Taxonomy" id="77166"/>
    <lineage>
        <taxon>Eukaryota</taxon>
        <taxon>Metazoa</taxon>
        <taxon>Ecdysozoa</taxon>
        <taxon>Arthropoda</taxon>
        <taxon>Hexapoda</taxon>
        <taxon>Insecta</taxon>
        <taxon>Pterygota</taxon>
        <taxon>Neoptera</taxon>
        <taxon>Endopterygota</taxon>
        <taxon>Coleoptera</taxon>
        <taxon>Polyphaga</taxon>
        <taxon>Cucujiformia</taxon>
        <taxon>Curculionidae</taxon>
        <taxon>Scolytinae</taxon>
        <taxon>Dendroctonus</taxon>
    </lineage>
</organism>
<keyword evidence="5 8" id="KW-0472">Membrane</keyword>
<comment type="subcellular location">
    <subcellularLocation>
        <location evidence="1">Cell membrane</location>
        <topology evidence="1">Multi-pass membrane protein</topology>
    </subcellularLocation>
</comment>
<evidence type="ECO:0000256" key="9">
    <source>
        <dbReference type="SAM" id="SignalP"/>
    </source>
</evidence>
<feature type="transmembrane region" description="Helical" evidence="8">
    <location>
        <begin position="583"/>
        <end position="603"/>
    </location>
</feature>
<accession>R9PSS7</accession>